<protein>
    <recommendedName>
        <fullName evidence="1">MULE transposase domain-containing protein</fullName>
    </recommendedName>
</protein>
<evidence type="ECO:0000259" key="1">
    <source>
        <dbReference type="Pfam" id="PF10551"/>
    </source>
</evidence>
<dbReference type="STRING" id="1835702.A0A1F5L1E0"/>
<dbReference type="Proteomes" id="UP000177622">
    <property type="component" value="Unassembled WGS sequence"/>
</dbReference>
<comment type="caution">
    <text evidence="2">The sequence shown here is derived from an EMBL/GenBank/DDBJ whole genome shotgun (WGS) entry which is preliminary data.</text>
</comment>
<name>A0A1F5L1E0_PENAI</name>
<accession>A0A1F5L1E0</accession>
<evidence type="ECO:0000313" key="3">
    <source>
        <dbReference type="Proteomes" id="UP000177622"/>
    </source>
</evidence>
<dbReference type="OrthoDB" id="4367135at2759"/>
<proteinExistence type="predicted"/>
<dbReference type="PANTHER" id="PTHR47718:SF3">
    <property type="entry name" value="PROTEIN FAR1-RELATED SEQUENCE 5-LIKE"/>
    <property type="match status" value="1"/>
</dbReference>
<keyword evidence="3" id="KW-1185">Reference proteome</keyword>
<organism evidence="2 3">
    <name type="scientific">Penicillium arizonense</name>
    <dbReference type="NCBI Taxonomy" id="1835702"/>
    <lineage>
        <taxon>Eukaryota</taxon>
        <taxon>Fungi</taxon>
        <taxon>Dikarya</taxon>
        <taxon>Ascomycota</taxon>
        <taxon>Pezizomycotina</taxon>
        <taxon>Eurotiomycetes</taxon>
        <taxon>Eurotiomycetidae</taxon>
        <taxon>Eurotiales</taxon>
        <taxon>Aspergillaceae</taxon>
        <taxon>Penicillium</taxon>
    </lineage>
</organism>
<feature type="domain" description="MULE transposase" evidence="1">
    <location>
        <begin position="76"/>
        <end position="131"/>
    </location>
</feature>
<dbReference type="GeneID" id="34582556"/>
<sequence length="136" mass="15619">MAMQSQFSAQNDIYNFRKKLHAKFLAGRTPLQALLIELLKDGEWIFKYKVDDKNHVTALFYIYKTSIALLKTNSWVISIDCTYKTNRYGLPILDIVGFTATGSTFYVGFAFIKDEKDNSYEVILSYLTEAYEALGL</sequence>
<dbReference type="EMBL" id="LXJU01000098">
    <property type="protein sequence ID" value="OGE46857.1"/>
    <property type="molecule type" value="Genomic_DNA"/>
</dbReference>
<evidence type="ECO:0000313" key="2">
    <source>
        <dbReference type="EMBL" id="OGE46857.1"/>
    </source>
</evidence>
<dbReference type="AlphaFoldDB" id="A0A1F5L1E0"/>
<dbReference type="InterPro" id="IPR018289">
    <property type="entry name" value="MULE_transposase_dom"/>
</dbReference>
<dbReference type="PANTHER" id="PTHR47718">
    <property type="entry name" value="OS01G0519700 PROTEIN"/>
    <property type="match status" value="1"/>
</dbReference>
<reference evidence="2 3" key="1">
    <citation type="journal article" date="2016" name="Sci. Rep.">
        <title>Penicillium arizonense, a new, genome sequenced fungal species, reveals a high chemical diversity in secreted metabolites.</title>
        <authorList>
            <person name="Grijseels S."/>
            <person name="Nielsen J.C."/>
            <person name="Randelovic M."/>
            <person name="Nielsen J."/>
            <person name="Nielsen K.F."/>
            <person name="Workman M."/>
            <person name="Frisvad J.C."/>
        </authorList>
    </citation>
    <scope>NUCLEOTIDE SEQUENCE [LARGE SCALE GENOMIC DNA]</scope>
    <source>
        <strain evidence="2 3">CBS 141311</strain>
    </source>
</reference>
<gene>
    <name evidence="2" type="ORF">PENARI_c098G08373</name>
</gene>
<dbReference type="Pfam" id="PF10551">
    <property type="entry name" value="MULE"/>
    <property type="match status" value="1"/>
</dbReference>
<dbReference type="RefSeq" id="XP_022482324.1">
    <property type="nucleotide sequence ID" value="XM_022637822.1"/>
</dbReference>